<comment type="caution">
    <text evidence="8">The sequence shown here is derived from an EMBL/GenBank/DDBJ whole genome shotgun (WGS) entry which is preliminary data.</text>
</comment>
<protein>
    <recommendedName>
        <fullName evidence="10">O-antigen polymerase</fullName>
    </recommendedName>
</protein>
<dbReference type="InterPro" id="IPR051533">
    <property type="entry name" value="WaaL-like"/>
</dbReference>
<evidence type="ECO:0000256" key="1">
    <source>
        <dbReference type="ARBA" id="ARBA00004141"/>
    </source>
</evidence>
<feature type="transmembrane region" description="Helical" evidence="5">
    <location>
        <begin position="62"/>
        <end position="80"/>
    </location>
</feature>
<evidence type="ECO:0000256" key="4">
    <source>
        <dbReference type="ARBA" id="ARBA00023136"/>
    </source>
</evidence>
<keyword evidence="3 5" id="KW-1133">Transmembrane helix</keyword>
<feature type="transmembrane region" description="Helical" evidence="5">
    <location>
        <begin position="6"/>
        <end position="21"/>
    </location>
</feature>
<dbReference type="Pfam" id="PF04932">
    <property type="entry name" value="Wzy_C"/>
    <property type="match status" value="1"/>
</dbReference>
<accession>A0A0J8GPD1</accession>
<evidence type="ECO:0000313" key="8">
    <source>
        <dbReference type="EMBL" id="KMT64632.1"/>
    </source>
</evidence>
<comment type="subcellular location">
    <subcellularLocation>
        <location evidence="1">Membrane</location>
        <topology evidence="1">Multi-pass membrane protein</topology>
    </subcellularLocation>
</comment>
<feature type="transmembrane region" description="Helical" evidence="5">
    <location>
        <begin position="355"/>
        <end position="375"/>
    </location>
</feature>
<feature type="transmembrane region" description="Helical" evidence="5">
    <location>
        <begin position="292"/>
        <end position="311"/>
    </location>
</feature>
<evidence type="ECO:0000313" key="9">
    <source>
        <dbReference type="Proteomes" id="UP000037600"/>
    </source>
</evidence>
<dbReference type="AlphaFoldDB" id="A0A0J8GPD1"/>
<evidence type="ECO:0000256" key="5">
    <source>
        <dbReference type="SAM" id="Phobius"/>
    </source>
</evidence>
<name>A0A0J8GPD1_9ALTE</name>
<dbReference type="InterPro" id="IPR007016">
    <property type="entry name" value="O-antigen_ligase-rel_domated"/>
</dbReference>
<feature type="domain" description="DUF5935" evidence="7">
    <location>
        <begin position="4"/>
        <end position="144"/>
    </location>
</feature>
<evidence type="ECO:0008006" key="10">
    <source>
        <dbReference type="Google" id="ProtNLM"/>
    </source>
</evidence>
<feature type="transmembrane region" description="Helical" evidence="5">
    <location>
        <begin position="331"/>
        <end position="349"/>
    </location>
</feature>
<feature type="transmembrane region" description="Helical" evidence="5">
    <location>
        <begin position="196"/>
        <end position="213"/>
    </location>
</feature>
<dbReference type="InterPro" id="IPR045979">
    <property type="entry name" value="DUF5935"/>
</dbReference>
<dbReference type="GO" id="GO:0016020">
    <property type="term" value="C:membrane"/>
    <property type="evidence" value="ECO:0007669"/>
    <property type="project" value="UniProtKB-SubCell"/>
</dbReference>
<feature type="transmembrane region" description="Helical" evidence="5">
    <location>
        <begin position="128"/>
        <end position="145"/>
    </location>
</feature>
<dbReference type="PANTHER" id="PTHR37422">
    <property type="entry name" value="TEICHURONIC ACID BIOSYNTHESIS PROTEIN TUAE"/>
    <property type="match status" value="1"/>
</dbReference>
<organism evidence="8 9">
    <name type="scientific">Catenovulum maritimum</name>
    <dbReference type="NCBI Taxonomy" id="1513271"/>
    <lineage>
        <taxon>Bacteria</taxon>
        <taxon>Pseudomonadati</taxon>
        <taxon>Pseudomonadota</taxon>
        <taxon>Gammaproteobacteria</taxon>
        <taxon>Alteromonadales</taxon>
        <taxon>Alteromonadaceae</taxon>
        <taxon>Catenovulum</taxon>
    </lineage>
</organism>
<feature type="domain" description="O-antigen ligase-related" evidence="6">
    <location>
        <begin position="162"/>
        <end position="309"/>
    </location>
</feature>
<sequence>MATSVRWNLMFAACTLLGILFQKKEYDFRASGLLFLVLLFFFHNTMSTVLSEADSKYIWQRWENYFKAIIFFFVCCSMLRQKIHFEAVMCACLMSVLVIAGLDAVKFIISGGGHNINGISSTFNDNNLSALATLMCIPMCLYLLTQYKQYTLLKYILFGFILGSVMFVLGSDSRGGFLGLVVLTIYYILNSERKMFLIVMVSIIAIGALSVMGDEWFNRMDSIKSADEDSSFMGRVISWKLSLLLAIENPFFGGGFDAIIDIPTWEALKQSFDKVSFIPSPEPHIPHVAHSTYFQVLGNQGFLGIFIFALMLMKTTSSFSKVKKQAEKGSWLYHAAFFSKISIVVFMVSGAALNFAYREILLVYFAFAVCLEIVAKDNMKKEQKAVALD</sequence>
<dbReference type="InterPro" id="IPR017528">
    <property type="entry name" value="CHP03097O-antigen_lig-rel"/>
</dbReference>
<gene>
    <name evidence="8" type="ORF">XM47_13395</name>
</gene>
<dbReference type="NCBIfam" id="TIGR03097">
    <property type="entry name" value="PEP_O_lig_1"/>
    <property type="match status" value="1"/>
</dbReference>
<dbReference type="EMBL" id="LAZL01000022">
    <property type="protein sequence ID" value="KMT64632.1"/>
    <property type="molecule type" value="Genomic_DNA"/>
</dbReference>
<dbReference type="Proteomes" id="UP000037600">
    <property type="component" value="Unassembled WGS sequence"/>
</dbReference>
<dbReference type="STRING" id="1513271.XM47_13395"/>
<feature type="transmembrane region" description="Helical" evidence="5">
    <location>
        <begin position="152"/>
        <end position="168"/>
    </location>
</feature>
<feature type="transmembrane region" description="Helical" evidence="5">
    <location>
        <begin position="87"/>
        <end position="108"/>
    </location>
</feature>
<proteinExistence type="predicted"/>
<keyword evidence="9" id="KW-1185">Reference proteome</keyword>
<keyword evidence="4 5" id="KW-0472">Membrane</keyword>
<feature type="transmembrane region" description="Helical" evidence="5">
    <location>
        <begin position="33"/>
        <end position="50"/>
    </location>
</feature>
<feature type="transmembrane region" description="Helical" evidence="5">
    <location>
        <begin position="174"/>
        <end position="189"/>
    </location>
</feature>
<evidence type="ECO:0000256" key="2">
    <source>
        <dbReference type="ARBA" id="ARBA00022692"/>
    </source>
</evidence>
<dbReference type="PANTHER" id="PTHR37422:SF13">
    <property type="entry name" value="LIPOPOLYSACCHARIDE BIOSYNTHESIS PROTEIN PA4999-RELATED"/>
    <property type="match status" value="1"/>
</dbReference>
<evidence type="ECO:0000259" key="7">
    <source>
        <dbReference type="Pfam" id="PF19358"/>
    </source>
</evidence>
<keyword evidence="2 5" id="KW-0812">Transmembrane</keyword>
<dbReference type="Pfam" id="PF19358">
    <property type="entry name" value="DUF5935"/>
    <property type="match status" value="1"/>
</dbReference>
<evidence type="ECO:0000256" key="3">
    <source>
        <dbReference type="ARBA" id="ARBA00022989"/>
    </source>
</evidence>
<evidence type="ECO:0000259" key="6">
    <source>
        <dbReference type="Pfam" id="PF04932"/>
    </source>
</evidence>
<reference evidence="8 9" key="1">
    <citation type="submission" date="2015-04" db="EMBL/GenBank/DDBJ databases">
        <title>Draft Genome Sequence of the Novel Agar-Digesting Marine Bacterium Q1.</title>
        <authorList>
            <person name="Li Y."/>
            <person name="Li D."/>
            <person name="Chen G."/>
            <person name="Du Z."/>
        </authorList>
    </citation>
    <scope>NUCLEOTIDE SEQUENCE [LARGE SCALE GENOMIC DNA]</scope>
    <source>
        <strain evidence="8 9">Q1</strain>
    </source>
</reference>